<protein>
    <submittedName>
        <fullName evidence="2">Uncharacterized protein</fullName>
    </submittedName>
</protein>
<dbReference type="AlphaFoldDB" id="A0AA88P7Y9"/>
<reference evidence="2" key="1">
    <citation type="submission" date="2023-08" db="EMBL/GenBank/DDBJ databases">
        <title>Chromosome-level Genome Assembly of mud carp (Cirrhinus molitorella).</title>
        <authorList>
            <person name="Liu H."/>
        </authorList>
    </citation>
    <scope>NUCLEOTIDE SEQUENCE</scope>
    <source>
        <strain evidence="2">Prfri</strain>
        <tissue evidence="2">Muscle</tissue>
    </source>
</reference>
<evidence type="ECO:0000313" key="3">
    <source>
        <dbReference type="Proteomes" id="UP001187343"/>
    </source>
</evidence>
<feature type="compositionally biased region" description="Basic and acidic residues" evidence="1">
    <location>
        <begin position="1"/>
        <end position="14"/>
    </location>
</feature>
<accession>A0AA88P7Y9</accession>
<evidence type="ECO:0000313" key="2">
    <source>
        <dbReference type="EMBL" id="KAK2867108.1"/>
    </source>
</evidence>
<comment type="caution">
    <text evidence="2">The sequence shown here is derived from an EMBL/GenBank/DDBJ whole genome shotgun (WGS) entry which is preliminary data.</text>
</comment>
<organism evidence="2 3">
    <name type="scientific">Cirrhinus molitorella</name>
    <name type="common">mud carp</name>
    <dbReference type="NCBI Taxonomy" id="172907"/>
    <lineage>
        <taxon>Eukaryota</taxon>
        <taxon>Metazoa</taxon>
        <taxon>Chordata</taxon>
        <taxon>Craniata</taxon>
        <taxon>Vertebrata</taxon>
        <taxon>Euteleostomi</taxon>
        <taxon>Actinopterygii</taxon>
        <taxon>Neopterygii</taxon>
        <taxon>Teleostei</taxon>
        <taxon>Ostariophysi</taxon>
        <taxon>Cypriniformes</taxon>
        <taxon>Cyprinidae</taxon>
        <taxon>Labeoninae</taxon>
        <taxon>Labeonini</taxon>
        <taxon>Cirrhinus</taxon>
    </lineage>
</organism>
<evidence type="ECO:0000256" key="1">
    <source>
        <dbReference type="SAM" id="MobiDB-lite"/>
    </source>
</evidence>
<gene>
    <name evidence="2" type="ORF">Q8A67_025225</name>
</gene>
<dbReference type="Proteomes" id="UP001187343">
    <property type="component" value="Unassembled WGS sequence"/>
</dbReference>
<keyword evidence="3" id="KW-1185">Reference proteome</keyword>
<feature type="region of interest" description="Disordered" evidence="1">
    <location>
        <begin position="1"/>
        <end position="75"/>
    </location>
</feature>
<dbReference type="EMBL" id="JAUYZG010000025">
    <property type="protein sequence ID" value="KAK2867108.1"/>
    <property type="molecule type" value="Genomic_DNA"/>
</dbReference>
<sequence length="162" mass="18739">MRQTRKEGDRRERTASMWEEGEPERDECNERALPLGSESTAVESRGKTTDGHWAAPFTGNTRDRRKKENHTEGSRNILIEEGSTYAFRSVDLVGRPGVYDTMEVGSETCQHLCPHHHLYQQQQVQQKRKTVTHALEDQKKSEFVSEQRLRWAILGDSSLLWN</sequence>
<name>A0AA88P7Y9_9TELE</name>
<proteinExistence type="predicted"/>